<accession>A0A9D2PDR9</accession>
<evidence type="ECO:0000313" key="4">
    <source>
        <dbReference type="EMBL" id="HJC47738.1"/>
    </source>
</evidence>
<dbReference type="Gene3D" id="3.40.630.10">
    <property type="entry name" value="Zn peptidases"/>
    <property type="match status" value="1"/>
</dbReference>
<evidence type="ECO:0000256" key="1">
    <source>
        <dbReference type="ARBA" id="ARBA00022723"/>
    </source>
</evidence>
<dbReference type="InterPro" id="IPR036264">
    <property type="entry name" value="Bact_exopeptidase_dim_dom"/>
</dbReference>
<dbReference type="GO" id="GO:0046872">
    <property type="term" value="F:metal ion binding"/>
    <property type="evidence" value="ECO:0007669"/>
    <property type="project" value="UniProtKB-KW"/>
</dbReference>
<protein>
    <submittedName>
        <fullName evidence="4">M20/M25/M40 family metallo-hydrolase</fullName>
    </submittedName>
</protein>
<dbReference type="PANTHER" id="PTHR43808">
    <property type="entry name" value="ACETYLORNITHINE DEACETYLASE"/>
    <property type="match status" value="1"/>
</dbReference>
<reference evidence="4" key="1">
    <citation type="journal article" date="2021" name="PeerJ">
        <title>Extensive microbial diversity within the chicken gut microbiome revealed by metagenomics and culture.</title>
        <authorList>
            <person name="Gilroy R."/>
            <person name="Ravi A."/>
            <person name="Getino M."/>
            <person name="Pursley I."/>
            <person name="Horton D.L."/>
            <person name="Alikhan N.F."/>
            <person name="Baker D."/>
            <person name="Gharbi K."/>
            <person name="Hall N."/>
            <person name="Watson M."/>
            <person name="Adriaenssens E.M."/>
            <person name="Foster-Nyarko E."/>
            <person name="Jarju S."/>
            <person name="Secka A."/>
            <person name="Antonio M."/>
            <person name="Oren A."/>
            <person name="Chaudhuri R.R."/>
            <person name="La Ragione R."/>
            <person name="Hildebrand F."/>
            <person name="Pallen M.J."/>
        </authorList>
    </citation>
    <scope>NUCLEOTIDE SEQUENCE</scope>
    <source>
        <strain evidence="4">CHK183-5548</strain>
    </source>
</reference>
<dbReference type="InterPro" id="IPR050072">
    <property type="entry name" value="Peptidase_M20A"/>
</dbReference>
<dbReference type="Pfam" id="PF01546">
    <property type="entry name" value="Peptidase_M20"/>
    <property type="match status" value="1"/>
</dbReference>
<reference evidence="4" key="2">
    <citation type="submission" date="2021-04" db="EMBL/GenBank/DDBJ databases">
        <authorList>
            <person name="Gilroy R."/>
        </authorList>
    </citation>
    <scope>NUCLEOTIDE SEQUENCE</scope>
    <source>
        <strain evidence="4">CHK183-5548</strain>
    </source>
</reference>
<dbReference type="EMBL" id="DWWL01000044">
    <property type="protein sequence ID" value="HJC47738.1"/>
    <property type="molecule type" value="Genomic_DNA"/>
</dbReference>
<gene>
    <name evidence="4" type="ORF">IAA04_06770</name>
</gene>
<dbReference type="GO" id="GO:0016787">
    <property type="term" value="F:hydrolase activity"/>
    <property type="evidence" value="ECO:0007669"/>
    <property type="project" value="UniProtKB-KW"/>
</dbReference>
<comment type="caution">
    <text evidence="4">The sequence shown here is derived from an EMBL/GenBank/DDBJ whole genome shotgun (WGS) entry which is preliminary data.</text>
</comment>
<sequence length="314" mass="34615">MVYPFGVTEDGPVIVFMAHTDVVFPDTDPLPWKEEDGKLCCPGVGDDTANLVNILMIAKYVTEKGLKPKDAGILFVCNSGEEGLGNLKGSRKICEDYKGQIREFYSFDGKLDGVTNRAVGSHRFLVTAKTQGGHSYGDFGRENAIEKLAAIIEDIYAVQVPEEGKTTYNVGTITGGTSVNTIAQEASMLCEFRSDTKSGLDYMKEQFDRILDRPGIEVKLVGERPCENLSPETEAKREELLQKAEKRLEAVTGKKVKRQPGSTDCNIPLSMDIPAVCFGAYFGSGAHTREEYVLRDSLELGYEVTFETVLEYFA</sequence>
<name>A0A9D2PDR9_9FIRM</name>
<dbReference type="SUPFAM" id="SSF55031">
    <property type="entry name" value="Bacterial exopeptidase dimerisation domain"/>
    <property type="match status" value="1"/>
</dbReference>
<keyword evidence="2" id="KW-0378">Hydrolase</keyword>
<proteinExistence type="predicted"/>
<dbReference type="InterPro" id="IPR011650">
    <property type="entry name" value="Peptidase_M20_dimer"/>
</dbReference>
<dbReference type="SUPFAM" id="SSF53187">
    <property type="entry name" value="Zn-dependent exopeptidases"/>
    <property type="match status" value="1"/>
</dbReference>
<evidence type="ECO:0000256" key="2">
    <source>
        <dbReference type="ARBA" id="ARBA00022801"/>
    </source>
</evidence>
<dbReference type="InterPro" id="IPR002933">
    <property type="entry name" value="Peptidase_M20"/>
</dbReference>
<dbReference type="AlphaFoldDB" id="A0A9D2PDR9"/>
<dbReference type="Pfam" id="PF07687">
    <property type="entry name" value="M20_dimer"/>
    <property type="match status" value="1"/>
</dbReference>
<feature type="domain" description="Peptidase M20 dimerisation" evidence="3">
    <location>
        <begin position="120"/>
        <end position="215"/>
    </location>
</feature>
<evidence type="ECO:0000313" key="5">
    <source>
        <dbReference type="Proteomes" id="UP000823883"/>
    </source>
</evidence>
<keyword evidence="1" id="KW-0479">Metal-binding</keyword>
<organism evidence="4 5">
    <name type="scientific">Candidatus Lachnoclostridium pullistercoris</name>
    <dbReference type="NCBI Taxonomy" id="2838632"/>
    <lineage>
        <taxon>Bacteria</taxon>
        <taxon>Bacillati</taxon>
        <taxon>Bacillota</taxon>
        <taxon>Clostridia</taxon>
        <taxon>Lachnospirales</taxon>
        <taxon>Lachnospiraceae</taxon>
    </lineage>
</organism>
<dbReference type="Gene3D" id="3.30.70.360">
    <property type="match status" value="1"/>
</dbReference>
<dbReference type="Proteomes" id="UP000823883">
    <property type="component" value="Unassembled WGS sequence"/>
</dbReference>
<evidence type="ECO:0000259" key="3">
    <source>
        <dbReference type="Pfam" id="PF07687"/>
    </source>
</evidence>
<dbReference type="PANTHER" id="PTHR43808:SF17">
    <property type="entry name" value="PEPTIDASE M20"/>
    <property type="match status" value="1"/>
</dbReference>